<proteinExistence type="predicted"/>
<comment type="caution">
    <text evidence="3">The sequence shown here is derived from an EMBL/GenBank/DDBJ whole genome shotgun (WGS) entry which is preliminary data.</text>
</comment>
<organism evidence="3 4">
    <name type="scientific">Cereibacter changlensis</name>
    <dbReference type="NCBI Taxonomy" id="402884"/>
    <lineage>
        <taxon>Bacteria</taxon>
        <taxon>Pseudomonadati</taxon>
        <taxon>Pseudomonadota</taxon>
        <taxon>Alphaproteobacteria</taxon>
        <taxon>Rhodobacterales</taxon>
        <taxon>Paracoccaceae</taxon>
        <taxon>Cereibacter</taxon>
    </lineage>
</organism>
<dbReference type="PANTHER" id="PTHR33678">
    <property type="entry name" value="BLL1576 PROTEIN"/>
    <property type="match status" value="1"/>
</dbReference>
<dbReference type="PANTHER" id="PTHR33678:SF1">
    <property type="entry name" value="BLL1576 PROTEIN"/>
    <property type="match status" value="1"/>
</dbReference>
<evidence type="ECO:0000313" key="3">
    <source>
        <dbReference type="EMBL" id="TKA93824.1"/>
    </source>
</evidence>
<dbReference type="Pfam" id="PF03050">
    <property type="entry name" value="DDE_Tnp_IS66"/>
    <property type="match status" value="1"/>
</dbReference>
<name>A0A4U0YUY5_9RHOB</name>
<dbReference type="InterPro" id="IPR039552">
    <property type="entry name" value="IS66_C"/>
</dbReference>
<feature type="domain" description="Transposase IS66 central" evidence="1">
    <location>
        <begin position="2"/>
        <end position="58"/>
    </location>
</feature>
<dbReference type="Proteomes" id="UP000306340">
    <property type="component" value="Unassembled WGS sequence"/>
</dbReference>
<sequence length="113" mass="12645">VAKAINYMFEEDGRWDAFTRFLDDGRICLTNNAAERALRGVALGRKAWLFAGSPRGGDRAALMYSLIVTAKMNDVDPQAWLADALGRLPDMPLSRLPELLPWNWKARHMAQAA</sequence>
<feature type="non-terminal residue" evidence="3">
    <location>
        <position position="1"/>
    </location>
</feature>
<dbReference type="InterPro" id="IPR004291">
    <property type="entry name" value="Transposase_IS66_central"/>
</dbReference>
<feature type="domain" description="Transposase IS66 C-terminal" evidence="2">
    <location>
        <begin position="65"/>
        <end position="102"/>
    </location>
</feature>
<accession>A0A4U0YUY5</accession>
<dbReference type="RefSeq" id="WP_136794895.1">
    <property type="nucleotide sequence ID" value="NZ_SWAU01000646.1"/>
</dbReference>
<evidence type="ECO:0000259" key="1">
    <source>
        <dbReference type="Pfam" id="PF03050"/>
    </source>
</evidence>
<reference evidence="3 4" key="1">
    <citation type="submission" date="2019-04" db="EMBL/GenBank/DDBJ databases">
        <title>Crypto-aerobic microbial life in anoxic (sulfidic) marine sediments.</title>
        <authorList>
            <person name="Bhattacharya S."/>
            <person name="Roy C."/>
            <person name="Mondal N."/>
            <person name="Sarkar J."/>
            <person name="Mandal S."/>
            <person name="Rameez M.J."/>
            <person name="Ghosh W."/>
        </authorList>
    </citation>
    <scope>NUCLEOTIDE SEQUENCE [LARGE SCALE GENOMIC DNA]</scope>
    <source>
        <strain evidence="3 4">SBBC</strain>
    </source>
</reference>
<dbReference type="InterPro" id="IPR052344">
    <property type="entry name" value="Transposase-related"/>
</dbReference>
<dbReference type="AlphaFoldDB" id="A0A4U0YUY5"/>
<protein>
    <submittedName>
        <fullName evidence="3">IS66 family transposase</fullName>
    </submittedName>
</protein>
<evidence type="ECO:0000259" key="2">
    <source>
        <dbReference type="Pfam" id="PF13817"/>
    </source>
</evidence>
<dbReference type="Pfam" id="PF13817">
    <property type="entry name" value="DDE_Tnp_IS66_C"/>
    <property type="match status" value="1"/>
</dbReference>
<gene>
    <name evidence="3" type="ORF">FAZ78_25785</name>
</gene>
<evidence type="ECO:0000313" key="4">
    <source>
        <dbReference type="Proteomes" id="UP000306340"/>
    </source>
</evidence>
<dbReference type="EMBL" id="SWAU01000646">
    <property type="protein sequence ID" value="TKA93824.1"/>
    <property type="molecule type" value="Genomic_DNA"/>
</dbReference>